<organism evidence="1 2">
    <name type="scientific">Hebeloma cylindrosporum</name>
    <dbReference type="NCBI Taxonomy" id="76867"/>
    <lineage>
        <taxon>Eukaryota</taxon>
        <taxon>Fungi</taxon>
        <taxon>Dikarya</taxon>
        <taxon>Basidiomycota</taxon>
        <taxon>Agaricomycotina</taxon>
        <taxon>Agaricomycetes</taxon>
        <taxon>Agaricomycetidae</taxon>
        <taxon>Agaricales</taxon>
        <taxon>Agaricineae</taxon>
        <taxon>Hymenogastraceae</taxon>
        <taxon>Hebeloma</taxon>
    </lineage>
</organism>
<dbReference type="HOGENOM" id="CLU_1787083_0_0_1"/>
<evidence type="ECO:0000313" key="2">
    <source>
        <dbReference type="Proteomes" id="UP000053424"/>
    </source>
</evidence>
<dbReference type="PROSITE" id="PS51257">
    <property type="entry name" value="PROKAR_LIPOPROTEIN"/>
    <property type="match status" value="1"/>
</dbReference>
<evidence type="ECO:0000313" key="1">
    <source>
        <dbReference type="EMBL" id="KIM46911.1"/>
    </source>
</evidence>
<name>A0A0C3CSL9_HEBCY</name>
<keyword evidence="2" id="KW-1185">Reference proteome</keyword>
<dbReference type="AlphaFoldDB" id="A0A0C3CSL9"/>
<reference evidence="2" key="2">
    <citation type="submission" date="2015-01" db="EMBL/GenBank/DDBJ databases">
        <title>Evolutionary Origins and Diversification of the Mycorrhizal Mutualists.</title>
        <authorList>
            <consortium name="DOE Joint Genome Institute"/>
            <consortium name="Mycorrhizal Genomics Consortium"/>
            <person name="Kohler A."/>
            <person name="Kuo A."/>
            <person name="Nagy L.G."/>
            <person name="Floudas D."/>
            <person name="Copeland A."/>
            <person name="Barry K.W."/>
            <person name="Cichocki N."/>
            <person name="Veneault-Fourrey C."/>
            <person name="LaButti K."/>
            <person name="Lindquist E.A."/>
            <person name="Lipzen A."/>
            <person name="Lundell T."/>
            <person name="Morin E."/>
            <person name="Murat C."/>
            <person name="Riley R."/>
            <person name="Ohm R."/>
            <person name="Sun H."/>
            <person name="Tunlid A."/>
            <person name="Henrissat B."/>
            <person name="Grigoriev I.V."/>
            <person name="Hibbett D.S."/>
            <person name="Martin F."/>
        </authorList>
    </citation>
    <scope>NUCLEOTIDE SEQUENCE [LARGE SCALE GENOMIC DNA]</scope>
    <source>
        <strain evidence="2">h7</strain>
    </source>
</reference>
<dbReference type="EMBL" id="KN831770">
    <property type="protein sequence ID" value="KIM46911.1"/>
    <property type="molecule type" value="Genomic_DNA"/>
</dbReference>
<sequence length="145" mass="15710">MIRTPHPFPPPRPTSLTLATSSCRLLPLAILCPSLLHVCPRCLSDIAAQPMYLVYPALGHPLANPCLETASPQVGVHTVHGPRRWRSCLQGSHVCPSCSSDIPAQMSRNLSLRIWSILLLAILSRIPYRSSASGLIPVGTNAMDE</sequence>
<protein>
    <submittedName>
        <fullName evidence="1">Uncharacterized protein</fullName>
    </submittedName>
</protein>
<reference evidence="1 2" key="1">
    <citation type="submission" date="2014-04" db="EMBL/GenBank/DDBJ databases">
        <authorList>
            <consortium name="DOE Joint Genome Institute"/>
            <person name="Kuo A."/>
            <person name="Gay G."/>
            <person name="Dore J."/>
            <person name="Kohler A."/>
            <person name="Nagy L.G."/>
            <person name="Floudas D."/>
            <person name="Copeland A."/>
            <person name="Barry K.W."/>
            <person name="Cichocki N."/>
            <person name="Veneault-Fourrey C."/>
            <person name="LaButti K."/>
            <person name="Lindquist E.A."/>
            <person name="Lipzen A."/>
            <person name="Lundell T."/>
            <person name="Morin E."/>
            <person name="Murat C."/>
            <person name="Sun H."/>
            <person name="Tunlid A."/>
            <person name="Henrissat B."/>
            <person name="Grigoriev I.V."/>
            <person name="Hibbett D.S."/>
            <person name="Martin F."/>
            <person name="Nordberg H.P."/>
            <person name="Cantor M.N."/>
            <person name="Hua S.X."/>
        </authorList>
    </citation>
    <scope>NUCLEOTIDE SEQUENCE [LARGE SCALE GENOMIC DNA]</scope>
    <source>
        <strain evidence="2">h7</strain>
    </source>
</reference>
<gene>
    <name evidence="1" type="ORF">M413DRAFT_265391</name>
</gene>
<dbReference type="Proteomes" id="UP000053424">
    <property type="component" value="Unassembled WGS sequence"/>
</dbReference>
<proteinExistence type="predicted"/>
<accession>A0A0C3CSL9</accession>